<dbReference type="InterPro" id="IPR008517">
    <property type="entry name" value="GNA1162-like"/>
</dbReference>
<sequence length="228" mass="25076">MKTRFLILTTAVALSALFLSSCGLLKKGPTRGEAYAKIYSEAPISILVMPPINETNKVDAKEAVYATLYRPLVDRGYYVFSPLLSQELLQSESADDAERFIDGTLKPFYQVYHADAVLFTVIKKWQKAPLLNNINVEMEYILRSGKTDEELFRKDVKVTVDCSVVNGGGVLGMLANVVSTALTEHVVGARKANNYVLSDLPNGTYTGKRGADSTEIALPAEIRTMSSR</sequence>
<proteinExistence type="predicted"/>
<accession>A0ABQ0E3W7</accession>
<gene>
    <name evidence="2" type="ORF">Tsumi_14620</name>
</gene>
<dbReference type="Gene3D" id="3.40.50.10610">
    <property type="entry name" value="ABC-type transport auxiliary lipoprotein component"/>
    <property type="match status" value="1"/>
</dbReference>
<evidence type="ECO:0000313" key="2">
    <source>
        <dbReference type="EMBL" id="GAB1252356.1"/>
    </source>
</evidence>
<dbReference type="Proteomes" id="UP001628220">
    <property type="component" value="Unassembled WGS sequence"/>
</dbReference>
<dbReference type="Pfam" id="PF05643">
    <property type="entry name" value="GNA1162-like"/>
    <property type="match status" value="1"/>
</dbReference>
<protein>
    <submittedName>
        <fullName evidence="2">DUF799 domain-containing protein</fullName>
    </submittedName>
</protein>
<dbReference type="RefSeq" id="WP_411916113.1">
    <property type="nucleotide sequence ID" value="NZ_BAAFSF010000004.1"/>
</dbReference>
<keyword evidence="1" id="KW-0732">Signal</keyword>
<evidence type="ECO:0000256" key="1">
    <source>
        <dbReference type="SAM" id="SignalP"/>
    </source>
</evidence>
<name>A0ABQ0E3W7_9PORP</name>
<keyword evidence="3" id="KW-1185">Reference proteome</keyword>
<dbReference type="EMBL" id="BAAFSF010000004">
    <property type="protein sequence ID" value="GAB1252356.1"/>
    <property type="molecule type" value="Genomic_DNA"/>
</dbReference>
<reference evidence="2 3" key="1">
    <citation type="journal article" date="2025" name="Int. J. Syst. Evol. Microbiol.">
        <title>Desulfovibrio falkowii sp. nov., Porphyromonas miyakawae sp. nov., Mediterraneibacter flintii sp. nov. and Owariibacterium komagatae gen. nov., sp. nov., isolated from human faeces.</title>
        <authorList>
            <person name="Hamaguchi T."/>
            <person name="Ohara M."/>
            <person name="Hisatomi A."/>
            <person name="Sekiguchi K."/>
            <person name="Takeda J.I."/>
            <person name="Ueyama J."/>
            <person name="Ito M."/>
            <person name="Nishiwaki H."/>
            <person name="Ogi T."/>
            <person name="Hirayama M."/>
            <person name="Ohkuma M."/>
            <person name="Sakamoto M."/>
            <person name="Ohno K."/>
        </authorList>
    </citation>
    <scope>NUCLEOTIDE SEQUENCE [LARGE SCALE GENOMIC DNA]</scope>
    <source>
        <strain evidence="2 3">13CB11C</strain>
    </source>
</reference>
<feature type="signal peptide" evidence="1">
    <location>
        <begin position="1"/>
        <end position="26"/>
    </location>
</feature>
<dbReference type="PROSITE" id="PS51257">
    <property type="entry name" value="PROKAR_LIPOPROTEIN"/>
    <property type="match status" value="1"/>
</dbReference>
<feature type="chain" id="PRO_5046454389" evidence="1">
    <location>
        <begin position="27"/>
        <end position="228"/>
    </location>
</feature>
<evidence type="ECO:0000313" key="3">
    <source>
        <dbReference type="Proteomes" id="UP001628220"/>
    </source>
</evidence>
<comment type="caution">
    <text evidence="2">The sequence shown here is derived from an EMBL/GenBank/DDBJ whole genome shotgun (WGS) entry which is preliminary data.</text>
</comment>
<organism evidence="2 3">
    <name type="scientific">Porphyromonas miyakawae</name>
    <dbReference type="NCBI Taxonomy" id="3137470"/>
    <lineage>
        <taxon>Bacteria</taxon>
        <taxon>Pseudomonadati</taxon>
        <taxon>Bacteroidota</taxon>
        <taxon>Bacteroidia</taxon>
        <taxon>Bacteroidales</taxon>
        <taxon>Porphyromonadaceae</taxon>
        <taxon>Porphyromonas</taxon>
    </lineage>
</organism>